<name>A0A5J4J943_9BACI</name>
<dbReference type="EMBL" id="BKZQ01000045">
    <property type="protein sequence ID" value="GER71366.1"/>
    <property type="molecule type" value="Genomic_DNA"/>
</dbReference>
<evidence type="ECO:0000313" key="2">
    <source>
        <dbReference type="Proteomes" id="UP000391919"/>
    </source>
</evidence>
<protein>
    <submittedName>
        <fullName evidence="1">Uncharacterized protein</fullName>
    </submittedName>
</protein>
<organism evidence="1 2">
    <name type="scientific">Weizmannia acidilactici</name>
    <dbReference type="NCBI Taxonomy" id="2607726"/>
    <lineage>
        <taxon>Bacteria</taxon>
        <taxon>Bacillati</taxon>
        <taxon>Bacillota</taxon>
        <taxon>Bacilli</taxon>
        <taxon>Bacillales</taxon>
        <taxon>Bacillaceae</taxon>
        <taxon>Heyndrickxia</taxon>
    </lineage>
</organism>
<accession>A0A5J4J943</accession>
<reference evidence="1 2" key="1">
    <citation type="submission" date="2019-09" db="EMBL/GenBank/DDBJ databases">
        <title>Draft genome sequence of Bacillus sp. JC-7.</title>
        <authorList>
            <person name="Tanaka N."/>
            <person name="Shiwa Y."/>
            <person name="Fujita N."/>
            <person name="Tanasupawat S."/>
        </authorList>
    </citation>
    <scope>NUCLEOTIDE SEQUENCE [LARGE SCALE GENOMIC DNA]</scope>
    <source>
        <strain evidence="1 2">JC-7</strain>
    </source>
</reference>
<keyword evidence="2" id="KW-1185">Reference proteome</keyword>
<sequence>MCKPQISFITGMLLFSFIYQLNISRNQLFYYEEEERNSYTTVDTDFLAEGKT</sequence>
<dbReference type="RefSeq" id="WP_216643890.1">
    <property type="nucleotide sequence ID" value="NZ_BKZR01000047.1"/>
</dbReference>
<proteinExistence type="predicted"/>
<dbReference type="Proteomes" id="UP000391919">
    <property type="component" value="Unassembled WGS sequence"/>
</dbReference>
<comment type="caution">
    <text evidence="1">The sequence shown here is derived from an EMBL/GenBank/DDBJ whole genome shotgun (WGS) entry which is preliminary data.</text>
</comment>
<dbReference type="AlphaFoldDB" id="A0A5J4J943"/>
<evidence type="ECO:0000313" key="1">
    <source>
        <dbReference type="EMBL" id="GER71366.1"/>
    </source>
</evidence>
<gene>
    <name evidence="1" type="ORF">BpJC7_26690</name>
</gene>